<dbReference type="Proteomes" id="UP000596660">
    <property type="component" value="Unplaced"/>
</dbReference>
<reference evidence="2" key="1">
    <citation type="journal article" date="2017" name="Nature">
        <title>The genome of Chenopodium quinoa.</title>
        <authorList>
            <person name="Jarvis D.E."/>
            <person name="Ho Y.S."/>
            <person name="Lightfoot D.J."/>
            <person name="Schmoeckel S.M."/>
            <person name="Li B."/>
            <person name="Borm T.J.A."/>
            <person name="Ohyanagi H."/>
            <person name="Mineta K."/>
            <person name="Michell C.T."/>
            <person name="Saber N."/>
            <person name="Kharbatia N.M."/>
            <person name="Rupper R.R."/>
            <person name="Sharp A.R."/>
            <person name="Dally N."/>
            <person name="Boughton B.A."/>
            <person name="Woo Y.H."/>
            <person name="Gao G."/>
            <person name="Schijlen E.G.W.M."/>
            <person name="Guo X."/>
            <person name="Momin A.A."/>
            <person name="Negrao S."/>
            <person name="Al-Babili S."/>
            <person name="Gehring C."/>
            <person name="Roessner U."/>
            <person name="Jung C."/>
            <person name="Murphy K."/>
            <person name="Arold S.T."/>
            <person name="Gojobori T."/>
            <person name="van der Linden C.G."/>
            <person name="van Loo E.N."/>
            <person name="Jellen E.N."/>
            <person name="Maughan P.J."/>
            <person name="Tester M."/>
        </authorList>
    </citation>
    <scope>NUCLEOTIDE SEQUENCE [LARGE SCALE GENOMIC DNA]</scope>
    <source>
        <strain evidence="2">cv. PI 614886</strain>
    </source>
</reference>
<feature type="region of interest" description="Disordered" evidence="1">
    <location>
        <begin position="1"/>
        <end position="119"/>
    </location>
</feature>
<dbReference type="EnsemblPlants" id="AUR62025407-RA">
    <property type="protein sequence ID" value="AUR62025407-RA:cds"/>
    <property type="gene ID" value="AUR62025407"/>
</dbReference>
<keyword evidence="3" id="KW-1185">Reference proteome</keyword>
<evidence type="ECO:0000313" key="3">
    <source>
        <dbReference type="Proteomes" id="UP000596660"/>
    </source>
</evidence>
<feature type="region of interest" description="Disordered" evidence="1">
    <location>
        <begin position="261"/>
        <end position="370"/>
    </location>
</feature>
<organism evidence="2 3">
    <name type="scientific">Chenopodium quinoa</name>
    <name type="common">Quinoa</name>
    <dbReference type="NCBI Taxonomy" id="63459"/>
    <lineage>
        <taxon>Eukaryota</taxon>
        <taxon>Viridiplantae</taxon>
        <taxon>Streptophyta</taxon>
        <taxon>Embryophyta</taxon>
        <taxon>Tracheophyta</taxon>
        <taxon>Spermatophyta</taxon>
        <taxon>Magnoliopsida</taxon>
        <taxon>eudicotyledons</taxon>
        <taxon>Gunneridae</taxon>
        <taxon>Pentapetalae</taxon>
        <taxon>Caryophyllales</taxon>
        <taxon>Chenopodiaceae</taxon>
        <taxon>Chenopodioideae</taxon>
        <taxon>Atripliceae</taxon>
        <taxon>Chenopodium</taxon>
    </lineage>
</organism>
<feature type="region of interest" description="Disordered" evidence="1">
    <location>
        <begin position="160"/>
        <end position="198"/>
    </location>
</feature>
<feature type="compositionally biased region" description="Basic and acidic residues" evidence="1">
    <location>
        <begin position="1"/>
        <end position="10"/>
    </location>
</feature>
<evidence type="ECO:0000313" key="2">
    <source>
        <dbReference type="EnsemblPlants" id="AUR62025407-RA:cds"/>
    </source>
</evidence>
<feature type="compositionally biased region" description="Polar residues" evidence="1">
    <location>
        <begin position="108"/>
        <end position="117"/>
    </location>
</feature>
<evidence type="ECO:0000256" key="1">
    <source>
        <dbReference type="SAM" id="MobiDB-lite"/>
    </source>
</evidence>
<feature type="compositionally biased region" description="Polar residues" evidence="1">
    <location>
        <begin position="360"/>
        <end position="370"/>
    </location>
</feature>
<sequence length="370" mass="39004">MASKKIKMEKDDDNNDQESKPTNSALNPVVVDEVKTRSQTDEGTGLEPDGSEKQQAQQQPVSATRPTTNSQASSDQLSPRSDIDQPGSSSDSASNPDPLHQLQPHHGSLNQPESSSKPVIDPAAANEFLLHMDSLNLPGVLNSPLGRLKLRSLINELGSVTISPDAGDGTHKRGRSTSTNVFHSRASQHGENKGDYDNAKVPSDLLPPTGKVDSTNVFHGLGDYRSQIQYINAEINLRQTVSEENMQEMITSVDRLPSTGIVIHEGGGSTSSNALLSGAQDGENKGDSDNAKPPCVLQAQGTGSGPGSTPGNTTAGDESNRPVSIAAGEVLSATDTDMLESTTESEEIQGEKEKSDAFQDGNTPGNSSAR</sequence>
<feature type="compositionally biased region" description="Polar residues" evidence="1">
    <location>
        <begin position="333"/>
        <end position="342"/>
    </location>
</feature>
<dbReference type="Gramene" id="AUR62025407-RA">
    <property type="protein sequence ID" value="AUR62025407-RA:cds"/>
    <property type="gene ID" value="AUR62025407"/>
</dbReference>
<feature type="compositionally biased region" description="Polar residues" evidence="1">
    <location>
        <begin position="53"/>
        <end position="79"/>
    </location>
</feature>
<name>A0A803M931_CHEQI</name>
<protein>
    <submittedName>
        <fullName evidence="2">Uncharacterized protein</fullName>
    </submittedName>
</protein>
<feature type="compositionally biased region" description="Basic and acidic residues" evidence="1">
    <location>
        <begin position="188"/>
        <end position="198"/>
    </location>
</feature>
<dbReference type="AlphaFoldDB" id="A0A803M931"/>
<feature type="compositionally biased region" description="Polar residues" evidence="1">
    <location>
        <begin position="176"/>
        <end position="187"/>
    </location>
</feature>
<accession>A0A803M931</accession>
<feature type="compositionally biased region" description="Polar residues" evidence="1">
    <location>
        <begin position="86"/>
        <end position="95"/>
    </location>
</feature>
<proteinExistence type="predicted"/>
<reference evidence="2" key="2">
    <citation type="submission" date="2021-03" db="UniProtKB">
        <authorList>
            <consortium name="EnsemblPlants"/>
        </authorList>
    </citation>
    <scope>IDENTIFICATION</scope>
</reference>